<evidence type="ECO:0000313" key="7">
    <source>
        <dbReference type="Proteomes" id="UP000199664"/>
    </source>
</evidence>
<dbReference type="GO" id="GO:0043565">
    <property type="term" value="F:sequence-specific DNA binding"/>
    <property type="evidence" value="ECO:0007669"/>
    <property type="project" value="InterPro"/>
</dbReference>
<dbReference type="InterPro" id="IPR009057">
    <property type="entry name" value="Homeodomain-like_sf"/>
</dbReference>
<evidence type="ECO:0000313" key="6">
    <source>
        <dbReference type="EMBL" id="SEK44142.1"/>
    </source>
</evidence>
<dbReference type="CDD" id="cd06999">
    <property type="entry name" value="cupin_HpaA-like_N"/>
    <property type="match status" value="1"/>
</dbReference>
<evidence type="ECO:0000256" key="1">
    <source>
        <dbReference type="ARBA" id="ARBA00023015"/>
    </source>
</evidence>
<dbReference type="PANTHER" id="PTHR43280:SF32">
    <property type="entry name" value="TRANSCRIPTIONAL REGULATORY PROTEIN"/>
    <property type="match status" value="1"/>
</dbReference>
<accession>A0A1H7H4C6</accession>
<dbReference type="STRING" id="1036779.SAMN04515666_101528"/>
<keyword evidence="7" id="KW-1185">Reference proteome</keyword>
<dbReference type="InterPro" id="IPR011051">
    <property type="entry name" value="RmlC_Cupin_sf"/>
</dbReference>
<sequence length="291" mass="32250">MPLASVPAYWLYDEPREQRFPDALHIERISARSAPRDWRIEPHRHQDMAQFFLIASGGGLVRIDGTDHRLIPGTVLLLPPLAIHEFRFDPDTEGFVASVATSTLTPLIEAEPALGAVLGEAFVGRRGVDDASIIELIVVMETALAEFARNRGSRELALAAHARLIAIWFARIARSHAVAASGANDARAVLVRRFIERVESHFHTHEPLAAYARDLGVTGPHLTRVCRELLGHSAMRVIQGRLMIEARRDLVYTRSPVSQIAFRLGFSDPAYFSRFFAARAGMSPSEYRAAG</sequence>
<feature type="domain" description="HTH araC/xylS-type" evidence="5">
    <location>
        <begin position="192"/>
        <end position="290"/>
    </location>
</feature>
<dbReference type="SUPFAM" id="SSF46689">
    <property type="entry name" value="Homeodomain-like"/>
    <property type="match status" value="1"/>
</dbReference>
<dbReference type="InterPro" id="IPR047264">
    <property type="entry name" value="Cupin_HpaA-like_N"/>
</dbReference>
<keyword evidence="2" id="KW-0238">DNA-binding</keyword>
<keyword evidence="3" id="KW-0010">Activator</keyword>
<proteinExistence type="predicted"/>
<dbReference type="InterPro" id="IPR003313">
    <property type="entry name" value="AraC-bd"/>
</dbReference>
<dbReference type="InterPro" id="IPR020449">
    <property type="entry name" value="Tscrpt_reg_AraC-type_HTH"/>
</dbReference>
<reference evidence="7" key="1">
    <citation type="submission" date="2016-10" db="EMBL/GenBank/DDBJ databases">
        <authorList>
            <person name="Varghese N."/>
            <person name="Submissions S."/>
        </authorList>
    </citation>
    <scope>NUCLEOTIDE SEQUENCE [LARGE SCALE GENOMIC DNA]</scope>
    <source>
        <strain evidence="7">LMG 26383,CCUG 61248,R- 45681</strain>
    </source>
</reference>
<dbReference type="Gene3D" id="2.60.120.10">
    <property type="entry name" value="Jelly Rolls"/>
    <property type="match status" value="1"/>
</dbReference>
<protein>
    <submittedName>
        <fullName evidence="6">Transcriptional regulator, AraC family</fullName>
    </submittedName>
</protein>
<dbReference type="EMBL" id="FOAN01000001">
    <property type="protein sequence ID" value="SEK44142.1"/>
    <property type="molecule type" value="Genomic_DNA"/>
</dbReference>
<dbReference type="AlphaFoldDB" id="A0A1H7H4C6"/>
<dbReference type="Pfam" id="PF02311">
    <property type="entry name" value="AraC_binding"/>
    <property type="match status" value="1"/>
</dbReference>
<dbReference type="PANTHER" id="PTHR43280">
    <property type="entry name" value="ARAC-FAMILY TRANSCRIPTIONAL REGULATOR"/>
    <property type="match status" value="1"/>
</dbReference>
<evidence type="ECO:0000259" key="5">
    <source>
        <dbReference type="PROSITE" id="PS01124"/>
    </source>
</evidence>
<dbReference type="RefSeq" id="WP_167561497.1">
    <property type="nucleotide sequence ID" value="NZ_FOAN01000001.1"/>
</dbReference>
<evidence type="ECO:0000256" key="2">
    <source>
        <dbReference type="ARBA" id="ARBA00023125"/>
    </source>
</evidence>
<dbReference type="GO" id="GO:0003700">
    <property type="term" value="F:DNA-binding transcription factor activity"/>
    <property type="evidence" value="ECO:0007669"/>
    <property type="project" value="InterPro"/>
</dbReference>
<keyword evidence="1" id="KW-0805">Transcription regulation</keyword>
<dbReference type="Proteomes" id="UP000199664">
    <property type="component" value="Unassembled WGS sequence"/>
</dbReference>
<evidence type="ECO:0000256" key="3">
    <source>
        <dbReference type="ARBA" id="ARBA00023159"/>
    </source>
</evidence>
<dbReference type="SMART" id="SM00342">
    <property type="entry name" value="HTH_ARAC"/>
    <property type="match status" value="1"/>
</dbReference>
<name>A0A1H7H4C6_9HYPH</name>
<dbReference type="Pfam" id="PF12833">
    <property type="entry name" value="HTH_18"/>
    <property type="match status" value="1"/>
</dbReference>
<dbReference type="PROSITE" id="PS01124">
    <property type="entry name" value="HTH_ARAC_FAMILY_2"/>
    <property type="match status" value="1"/>
</dbReference>
<dbReference type="Gene3D" id="1.10.10.60">
    <property type="entry name" value="Homeodomain-like"/>
    <property type="match status" value="1"/>
</dbReference>
<keyword evidence="4" id="KW-0804">Transcription</keyword>
<evidence type="ECO:0000256" key="4">
    <source>
        <dbReference type="ARBA" id="ARBA00023163"/>
    </source>
</evidence>
<dbReference type="SUPFAM" id="SSF51182">
    <property type="entry name" value="RmlC-like cupins"/>
    <property type="match status" value="1"/>
</dbReference>
<dbReference type="InterPro" id="IPR014710">
    <property type="entry name" value="RmlC-like_jellyroll"/>
</dbReference>
<gene>
    <name evidence="6" type="ORF">SAMN04515666_101528</name>
</gene>
<dbReference type="InterPro" id="IPR018060">
    <property type="entry name" value="HTH_AraC"/>
</dbReference>
<organism evidence="6 7">
    <name type="scientific">Bosea lupini</name>
    <dbReference type="NCBI Taxonomy" id="1036779"/>
    <lineage>
        <taxon>Bacteria</taxon>
        <taxon>Pseudomonadati</taxon>
        <taxon>Pseudomonadota</taxon>
        <taxon>Alphaproteobacteria</taxon>
        <taxon>Hyphomicrobiales</taxon>
        <taxon>Boseaceae</taxon>
        <taxon>Bosea</taxon>
    </lineage>
</organism>
<dbReference type="PRINTS" id="PR00032">
    <property type="entry name" value="HTHARAC"/>
</dbReference>